<organism evidence="1 2">
    <name type="scientific">Thelohanellus kitauei</name>
    <name type="common">Myxosporean</name>
    <dbReference type="NCBI Taxonomy" id="669202"/>
    <lineage>
        <taxon>Eukaryota</taxon>
        <taxon>Metazoa</taxon>
        <taxon>Cnidaria</taxon>
        <taxon>Myxozoa</taxon>
        <taxon>Myxosporea</taxon>
        <taxon>Bivalvulida</taxon>
        <taxon>Platysporina</taxon>
        <taxon>Myxobolidae</taxon>
        <taxon>Thelohanellus</taxon>
    </lineage>
</organism>
<dbReference type="EMBL" id="JWZT01000328">
    <property type="protein sequence ID" value="KII74677.1"/>
    <property type="molecule type" value="Genomic_DNA"/>
</dbReference>
<accession>A0A0C2NL08</accession>
<gene>
    <name evidence="1" type="ORF">RF11_06624</name>
</gene>
<dbReference type="Proteomes" id="UP000031668">
    <property type="component" value="Unassembled WGS sequence"/>
</dbReference>
<comment type="caution">
    <text evidence="1">The sequence shown here is derived from an EMBL/GenBank/DDBJ whole genome shotgun (WGS) entry which is preliminary data.</text>
</comment>
<reference evidence="1 2" key="1">
    <citation type="journal article" date="2014" name="Genome Biol. Evol.">
        <title>The genome of the myxosporean Thelohanellus kitauei shows adaptations to nutrient acquisition within its fish host.</title>
        <authorList>
            <person name="Yang Y."/>
            <person name="Xiong J."/>
            <person name="Zhou Z."/>
            <person name="Huo F."/>
            <person name="Miao W."/>
            <person name="Ran C."/>
            <person name="Liu Y."/>
            <person name="Zhang J."/>
            <person name="Feng J."/>
            <person name="Wang M."/>
            <person name="Wang M."/>
            <person name="Wang L."/>
            <person name="Yao B."/>
        </authorList>
    </citation>
    <scope>NUCLEOTIDE SEQUENCE [LARGE SCALE GENOMIC DNA]</scope>
    <source>
        <strain evidence="1">Wuqing</strain>
    </source>
</reference>
<proteinExistence type="predicted"/>
<keyword evidence="2" id="KW-1185">Reference proteome</keyword>
<dbReference type="AlphaFoldDB" id="A0A0C2NL08"/>
<protein>
    <submittedName>
        <fullName evidence="1">Uncharacterized protein</fullName>
    </submittedName>
</protein>
<name>A0A0C2NL08_THEKT</name>
<evidence type="ECO:0000313" key="1">
    <source>
        <dbReference type="EMBL" id="KII74677.1"/>
    </source>
</evidence>
<evidence type="ECO:0000313" key="2">
    <source>
        <dbReference type="Proteomes" id="UP000031668"/>
    </source>
</evidence>
<sequence length="110" mass="12827">MDIDFKPFRLAVMNLNLMNIANSLKDDMLIDRSISPSYFFKDIDSTKCSGLIKENEVIISCTNDLKPGRFVTSYYYQHYPMNLNTPYLSNKKLNSHVNTSTIIFNYDTMY</sequence>